<protein>
    <submittedName>
        <fullName evidence="1">Uncharacterized protein</fullName>
    </submittedName>
</protein>
<dbReference type="AlphaFoldDB" id="A0A699HY05"/>
<gene>
    <name evidence="1" type="ORF">Tci_456837</name>
</gene>
<sequence length="151" mass="16692">MRRVGKGFSGVDTPFFAGMLVPQQAQDVEDATEDEYDVNEDKVAHTIEIIKLKQRVRRCIQTGGKIAELDADKDVTLVDAEEDIDADVQGRLEESQAKVYHLDLELTDKVLSMQETDEAEPAEVEEVIEVVTTAKLMIVVVTTATTPITDA</sequence>
<comment type="caution">
    <text evidence="1">The sequence shown here is derived from an EMBL/GenBank/DDBJ whole genome shotgun (WGS) entry which is preliminary data.</text>
</comment>
<evidence type="ECO:0000313" key="1">
    <source>
        <dbReference type="EMBL" id="GEY84863.1"/>
    </source>
</evidence>
<name>A0A699HY05_TANCI</name>
<reference evidence="1" key="1">
    <citation type="journal article" date="2019" name="Sci. Rep.">
        <title>Draft genome of Tanacetum cinerariifolium, the natural source of mosquito coil.</title>
        <authorList>
            <person name="Yamashiro T."/>
            <person name="Shiraishi A."/>
            <person name="Satake H."/>
            <person name="Nakayama K."/>
        </authorList>
    </citation>
    <scope>NUCLEOTIDE SEQUENCE</scope>
</reference>
<dbReference type="EMBL" id="BKCJ010215568">
    <property type="protein sequence ID" value="GEY84863.1"/>
    <property type="molecule type" value="Genomic_DNA"/>
</dbReference>
<proteinExistence type="predicted"/>
<accession>A0A699HY05</accession>
<organism evidence="1">
    <name type="scientific">Tanacetum cinerariifolium</name>
    <name type="common">Dalmatian daisy</name>
    <name type="synonym">Chrysanthemum cinerariifolium</name>
    <dbReference type="NCBI Taxonomy" id="118510"/>
    <lineage>
        <taxon>Eukaryota</taxon>
        <taxon>Viridiplantae</taxon>
        <taxon>Streptophyta</taxon>
        <taxon>Embryophyta</taxon>
        <taxon>Tracheophyta</taxon>
        <taxon>Spermatophyta</taxon>
        <taxon>Magnoliopsida</taxon>
        <taxon>eudicotyledons</taxon>
        <taxon>Gunneridae</taxon>
        <taxon>Pentapetalae</taxon>
        <taxon>asterids</taxon>
        <taxon>campanulids</taxon>
        <taxon>Asterales</taxon>
        <taxon>Asteraceae</taxon>
        <taxon>Asteroideae</taxon>
        <taxon>Anthemideae</taxon>
        <taxon>Anthemidinae</taxon>
        <taxon>Tanacetum</taxon>
    </lineage>
</organism>